<evidence type="ECO:0000256" key="1">
    <source>
        <dbReference type="ARBA" id="ARBA00022737"/>
    </source>
</evidence>
<dbReference type="Pfam" id="PF06458">
    <property type="entry name" value="MucBP"/>
    <property type="match status" value="2"/>
</dbReference>
<evidence type="ECO:0000313" key="4">
    <source>
        <dbReference type="EMBL" id="GAX03770.1"/>
    </source>
</evidence>
<reference evidence="4 5" key="1">
    <citation type="submission" date="2015-11" db="EMBL/GenBank/DDBJ databases">
        <title>Draft genome sequences of new species of the genus Lactobacillus isolated from orchardgrass silage.</title>
        <authorList>
            <person name="Tohno M."/>
            <person name="Tanizawa Y."/>
            <person name="Arita M."/>
        </authorList>
    </citation>
    <scope>NUCLEOTIDE SEQUENCE [LARGE SCALE GENOMIC DNA]</scope>
    <source>
        <strain evidence="4 5">IWT140</strain>
    </source>
</reference>
<proteinExistence type="predicted"/>
<feature type="domain" description="MucBP" evidence="3">
    <location>
        <begin position="82"/>
        <end position="121"/>
    </location>
</feature>
<feature type="compositionally biased region" description="Polar residues" evidence="2">
    <location>
        <begin position="55"/>
        <end position="66"/>
    </location>
</feature>
<dbReference type="EMBL" id="BCMH01000009">
    <property type="protein sequence ID" value="GAX03770.1"/>
    <property type="molecule type" value="Genomic_DNA"/>
</dbReference>
<dbReference type="Gene3D" id="3.10.20.320">
    <property type="entry name" value="Putative peptidoglycan bound protein (lpxtg motif)"/>
    <property type="match status" value="1"/>
</dbReference>
<dbReference type="Proteomes" id="UP000198430">
    <property type="component" value="Unassembled WGS sequence"/>
</dbReference>
<keyword evidence="5" id="KW-1185">Reference proteome</keyword>
<evidence type="ECO:0000259" key="3">
    <source>
        <dbReference type="Pfam" id="PF06458"/>
    </source>
</evidence>
<protein>
    <recommendedName>
        <fullName evidence="3">MucBP domain-containing protein</fullName>
    </recommendedName>
</protein>
<gene>
    <name evidence="4" type="ORF">IWT140_01395</name>
</gene>
<name>A0A1Z5IPV3_9LACO</name>
<sequence>MTFLDQLLKLMTKNQSQSPSRSKKAAPTDGSALKAKQPSLKSAEPLPDSPVAEDGSSQTEAVSQRAPSKPAESQAASAVMLVLYMDDQNHSLAKPQWLTGRLGEKIHFAPRKIDHYLLFHVIGFTTVFASPYRIMTLQYTKKLGHPVIMYAVDYDTREMVASPVIQTGAVNQPFAFSKAAIDGYHLIKASRPLTGHFTDQAQTIVVLLRRDTWTSVQQINIFVRLLDSTPVLNQPDGQPHRYEFPKDSVWRAFVRVNTKNGETWFNLGGPQWINGKDVTETNRPVNLQITQRQPVKFKPIDQAAVIDFVAGRSLHTYDRPNGQAIKLIADSTPIQLTGEYTDENQLRWYRLADDAVIRAQYVKIQ</sequence>
<feature type="region of interest" description="Disordered" evidence="2">
    <location>
        <begin position="11"/>
        <end position="72"/>
    </location>
</feature>
<keyword evidence="1" id="KW-0677">Repeat</keyword>
<accession>A0A1Z5IPV3</accession>
<evidence type="ECO:0000313" key="5">
    <source>
        <dbReference type="Proteomes" id="UP000198430"/>
    </source>
</evidence>
<dbReference type="RefSeq" id="WP_179211649.1">
    <property type="nucleotide sequence ID" value="NZ_BCMH01000009.1"/>
</dbReference>
<feature type="domain" description="MucBP" evidence="3">
    <location>
        <begin position="150"/>
        <end position="206"/>
    </location>
</feature>
<evidence type="ECO:0000256" key="2">
    <source>
        <dbReference type="SAM" id="MobiDB-lite"/>
    </source>
</evidence>
<organism evidence="4 5">
    <name type="scientific">Secundilactobacillus pentosiphilus</name>
    <dbReference type="NCBI Taxonomy" id="1714682"/>
    <lineage>
        <taxon>Bacteria</taxon>
        <taxon>Bacillati</taxon>
        <taxon>Bacillota</taxon>
        <taxon>Bacilli</taxon>
        <taxon>Lactobacillales</taxon>
        <taxon>Lactobacillaceae</taxon>
        <taxon>Secundilactobacillus</taxon>
    </lineage>
</organism>
<dbReference type="AlphaFoldDB" id="A0A1Z5IPV3"/>
<comment type="caution">
    <text evidence="4">The sequence shown here is derived from an EMBL/GenBank/DDBJ whole genome shotgun (WGS) entry which is preliminary data.</text>
</comment>
<dbReference type="InterPro" id="IPR009459">
    <property type="entry name" value="MucBP_dom"/>
</dbReference>